<dbReference type="PANTHER" id="PTHR33371:SF4">
    <property type="entry name" value="INTERMEMBRANE PHOSPHOLIPID TRANSPORT SYSTEM BINDING PROTEIN MLAD"/>
    <property type="match status" value="1"/>
</dbReference>
<evidence type="ECO:0000313" key="4">
    <source>
        <dbReference type="Proteomes" id="UP000077164"/>
    </source>
</evidence>
<dbReference type="EMBL" id="LVJE01000019">
    <property type="protein sequence ID" value="OAB27214.1"/>
    <property type="molecule type" value="Genomic_DNA"/>
</dbReference>
<reference evidence="3 4" key="1">
    <citation type="submission" date="2016-03" db="EMBL/GenBank/DDBJ databases">
        <title>Draft genome sequence of Flavobacterium fryxellicola DSM 16209.</title>
        <authorList>
            <person name="Shin S.-K."/>
            <person name="Yi H."/>
        </authorList>
    </citation>
    <scope>NUCLEOTIDE SEQUENCE [LARGE SCALE GENOMIC DNA]</scope>
    <source>
        <strain evidence="3 4">DSM 16209</strain>
    </source>
</reference>
<keyword evidence="1" id="KW-1133">Transmembrane helix</keyword>
<comment type="caution">
    <text evidence="3">The sequence shown here is derived from an EMBL/GenBank/DDBJ whole genome shotgun (WGS) entry which is preliminary data.</text>
</comment>
<dbReference type="InterPro" id="IPR003399">
    <property type="entry name" value="Mce/MlaD"/>
</dbReference>
<dbReference type="AlphaFoldDB" id="A0A167WC28"/>
<keyword evidence="1" id="KW-0472">Membrane</keyword>
<dbReference type="OrthoDB" id="9771725at2"/>
<dbReference type="Pfam" id="PF02470">
    <property type="entry name" value="MlaD"/>
    <property type="match status" value="1"/>
</dbReference>
<accession>A0A167WC28</accession>
<gene>
    <name evidence="3" type="ORF">FBFR_11790</name>
</gene>
<name>A0A167WC28_9FLAO</name>
<evidence type="ECO:0000256" key="1">
    <source>
        <dbReference type="SAM" id="Phobius"/>
    </source>
</evidence>
<dbReference type="PANTHER" id="PTHR33371">
    <property type="entry name" value="INTERMEMBRANE PHOSPHOLIPID TRANSPORT SYSTEM BINDING PROTEIN MLAD-RELATED"/>
    <property type="match status" value="1"/>
</dbReference>
<dbReference type="RefSeq" id="WP_066081566.1">
    <property type="nucleotide sequence ID" value="NZ_FRDK01000004.1"/>
</dbReference>
<feature type="domain" description="Mce/MlaD" evidence="2">
    <location>
        <begin position="39"/>
        <end position="117"/>
    </location>
</feature>
<proteinExistence type="predicted"/>
<keyword evidence="4" id="KW-1185">Reference proteome</keyword>
<dbReference type="InterPro" id="IPR052336">
    <property type="entry name" value="MlaD_Phospholipid_Transporter"/>
</dbReference>
<keyword evidence="1" id="KW-0812">Transmembrane</keyword>
<evidence type="ECO:0000259" key="2">
    <source>
        <dbReference type="Pfam" id="PF02470"/>
    </source>
</evidence>
<evidence type="ECO:0000313" key="3">
    <source>
        <dbReference type="EMBL" id="OAB27214.1"/>
    </source>
</evidence>
<dbReference type="Proteomes" id="UP000077164">
    <property type="component" value="Unassembled WGS sequence"/>
</dbReference>
<organism evidence="3 4">
    <name type="scientific">Flavobacterium fryxellicola</name>
    <dbReference type="NCBI Taxonomy" id="249352"/>
    <lineage>
        <taxon>Bacteria</taxon>
        <taxon>Pseudomonadati</taxon>
        <taxon>Bacteroidota</taxon>
        <taxon>Flavobacteriia</taxon>
        <taxon>Flavobacteriales</taxon>
        <taxon>Flavobacteriaceae</taxon>
        <taxon>Flavobacterium</taxon>
    </lineage>
</organism>
<sequence length="330" mass="36268">MKKTTSQKLQLGIFVIIGLLLFILAVYFIGDKKQMFGKTNHLSAVFNNVNGLQLGNNVRFSGINVGTVRGIEMVNDTAIRVDMLIDKTIFPLIRKNAVATIGSDGLVGNMIINILPGKVSAASILPGDQIASINRIRTEDMLITLDKTNKNAALLTTDLLKITKEINQGTGTVGLLIKDSTLAGDLRQTMHYLKITGKGSSESILKLNRIISSLENKNNVIGVLKDTAVANSIKSVVQNLKQSSSQINNVIGNLDTTVVNIKGGKGAINYLSNDPQLVRKIDSTMDNIKESSFRLNENLEALKHNFLFRGYFRKQEKAKLKEQKTEEKQK</sequence>
<dbReference type="STRING" id="249352.SAMN05444395_104145"/>
<feature type="transmembrane region" description="Helical" evidence="1">
    <location>
        <begin position="12"/>
        <end position="30"/>
    </location>
</feature>
<protein>
    <submittedName>
        <fullName evidence="3">ABC transporter permease</fullName>
    </submittedName>
</protein>